<dbReference type="AlphaFoldDB" id="A0A4Y2T0V5"/>
<keyword evidence="2" id="KW-1185">Reference proteome</keyword>
<organism evidence="1 2">
    <name type="scientific">Araneus ventricosus</name>
    <name type="common">Orbweaver spider</name>
    <name type="synonym">Epeira ventricosa</name>
    <dbReference type="NCBI Taxonomy" id="182803"/>
    <lineage>
        <taxon>Eukaryota</taxon>
        <taxon>Metazoa</taxon>
        <taxon>Ecdysozoa</taxon>
        <taxon>Arthropoda</taxon>
        <taxon>Chelicerata</taxon>
        <taxon>Arachnida</taxon>
        <taxon>Araneae</taxon>
        <taxon>Araneomorphae</taxon>
        <taxon>Entelegynae</taxon>
        <taxon>Araneoidea</taxon>
        <taxon>Araneidae</taxon>
        <taxon>Araneus</taxon>
    </lineage>
</organism>
<dbReference type="Proteomes" id="UP000499080">
    <property type="component" value="Unassembled WGS sequence"/>
</dbReference>
<sequence>MNQRPDMPAWLHRFTGWPRYMLYAWIKAFNQSATGCYGYWFFVRCSQITGGISVETSPITGITSAVTPGTSCSEGKTAAPVCGDSRDKAGMFAYTVAKMERF</sequence>
<comment type="caution">
    <text evidence="1">The sequence shown here is derived from an EMBL/GenBank/DDBJ whole genome shotgun (WGS) entry which is preliminary data.</text>
</comment>
<protein>
    <submittedName>
        <fullName evidence="1">Uncharacterized protein</fullName>
    </submittedName>
</protein>
<name>A0A4Y2T0V5_ARAVE</name>
<reference evidence="1 2" key="1">
    <citation type="journal article" date="2019" name="Sci. Rep.">
        <title>Orb-weaving spider Araneus ventricosus genome elucidates the spidroin gene catalogue.</title>
        <authorList>
            <person name="Kono N."/>
            <person name="Nakamura H."/>
            <person name="Ohtoshi R."/>
            <person name="Moran D.A.P."/>
            <person name="Shinohara A."/>
            <person name="Yoshida Y."/>
            <person name="Fujiwara M."/>
            <person name="Mori M."/>
            <person name="Tomita M."/>
            <person name="Arakawa K."/>
        </authorList>
    </citation>
    <scope>NUCLEOTIDE SEQUENCE [LARGE SCALE GENOMIC DNA]</scope>
</reference>
<proteinExistence type="predicted"/>
<accession>A0A4Y2T0V5</accession>
<evidence type="ECO:0000313" key="2">
    <source>
        <dbReference type="Proteomes" id="UP000499080"/>
    </source>
</evidence>
<evidence type="ECO:0000313" key="1">
    <source>
        <dbReference type="EMBL" id="GBN94222.1"/>
    </source>
</evidence>
<dbReference type="EMBL" id="BGPR01025377">
    <property type="protein sequence ID" value="GBN94222.1"/>
    <property type="molecule type" value="Genomic_DNA"/>
</dbReference>
<gene>
    <name evidence="1" type="ORF">AVEN_82054_1</name>
</gene>